<protein>
    <submittedName>
        <fullName evidence="5">ArsR family transcriptional regulator</fullName>
    </submittedName>
</protein>
<evidence type="ECO:0000256" key="2">
    <source>
        <dbReference type="ARBA" id="ARBA00023125"/>
    </source>
</evidence>
<name>A0A8A3S6H6_9EURY</name>
<dbReference type="SUPFAM" id="SSF46785">
    <property type="entry name" value="Winged helix' DNA-binding domain"/>
    <property type="match status" value="1"/>
</dbReference>
<keyword evidence="3" id="KW-0804">Transcription</keyword>
<dbReference type="RefSeq" id="WP_265580095.1">
    <property type="nucleotide sequence ID" value="NZ_CP036172.1"/>
</dbReference>
<dbReference type="GO" id="GO:0003700">
    <property type="term" value="F:DNA-binding transcription factor activity"/>
    <property type="evidence" value="ECO:0007669"/>
    <property type="project" value="InterPro"/>
</dbReference>
<evidence type="ECO:0000256" key="1">
    <source>
        <dbReference type="ARBA" id="ARBA00023015"/>
    </source>
</evidence>
<keyword evidence="2" id="KW-0238">DNA-binding</keyword>
<evidence type="ECO:0000256" key="3">
    <source>
        <dbReference type="ARBA" id="ARBA00023163"/>
    </source>
</evidence>
<evidence type="ECO:0000313" key="5">
    <source>
        <dbReference type="EMBL" id="QSZ67206.1"/>
    </source>
</evidence>
<dbReference type="InterPro" id="IPR011991">
    <property type="entry name" value="ArsR-like_HTH"/>
</dbReference>
<sequence>MAIPEPLEDDLAKIGGIEGLKGLIPDDDDLDHLSGRFKALADPMRLKILLLLAPGPLCVCVIREVLGIADSRLSYHLNVLKKADLITGEQQGTWIIYSLTPAGGRALSFLEET</sequence>
<feature type="domain" description="HTH arsR-type" evidence="4">
    <location>
        <begin position="25"/>
        <end position="113"/>
    </location>
</feature>
<gene>
    <name evidence="5" type="ORF">RJ40_06675</name>
</gene>
<dbReference type="NCBIfam" id="NF033788">
    <property type="entry name" value="HTH_metalloreg"/>
    <property type="match status" value="1"/>
</dbReference>
<dbReference type="InterPro" id="IPR051011">
    <property type="entry name" value="Metal_resp_trans_reg"/>
</dbReference>
<dbReference type="Gene3D" id="1.10.10.10">
    <property type="entry name" value="Winged helix-like DNA-binding domain superfamily/Winged helix DNA-binding domain"/>
    <property type="match status" value="1"/>
</dbReference>
<evidence type="ECO:0000313" key="6">
    <source>
        <dbReference type="Proteomes" id="UP001042704"/>
    </source>
</evidence>
<reference evidence="5" key="1">
    <citation type="journal article" date="2001" name="Int. J. Syst. Evol. Microbiol.">
        <title>Methanofollis aquaemaris sp. nov., a methanogen isolated from an aquaculture fish pond.</title>
        <authorList>
            <person name="Lai M.C."/>
            <person name="Chen S.C."/>
        </authorList>
    </citation>
    <scope>NUCLEOTIDE SEQUENCE</scope>
    <source>
        <strain evidence="5">N2F9704</strain>
    </source>
</reference>
<dbReference type="EMBL" id="CP036172">
    <property type="protein sequence ID" value="QSZ67206.1"/>
    <property type="molecule type" value="Genomic_DNA"/>
</dbReference>
<dbReference type="PANTHER" id="PTHR43132">
    <property type="entry name" value="ARSENICAL RESISTANCE OPERON REPRESSOR ARSR-RELATED"/>
    <property type="match status" value="1"/>
</dbReference>
<dbReference type="SMART" id="SM00418">
    <property type="entry name" value="HTH_ARSR"/>
    <property type="match status" value="1"/>
</dbReference>
<dbReference type="CDD" id="cd00090">
    <property type="entry name" value="HTH_ARSR"/>
    <property type="match status" value="1"/>
</dbReference>
<accession>A0A8A3S6H6</accession>
<proteinExistence type="predicted"/>
<dbReference type="GeneID" id="76424032"/>
<dbReference type="AlphaFoldDB" id="A0A8A3S6H6"/>
<dbReference type="InterPro" id="IPR036388">
    <property type="entry name" value="WH-like_DNA-bd_sf"/>
</dbReference>
<dbReference type="PROSITE" id="PS50987">
    <property type="entry name" value="HTH_ARSR_2"/>
    <property type="match status" value="1"/>
</dbReference>
<dbReference type="KEGG" id="maqe:RJ40_06675"/>
<dbReference type="InterPro" id="IPR036390">
    <property type="entry name" value="WH_DNA-bd_sf"/>
</dbReference>
<dbReference type="PANTHER" id="PTHR43132:SF6">
    <property type="entry name" value="HTH-TYPE TRANSCRIPTIONAL REPRESSOR CZRA"/>
    <property type="match status" value="1"/>
</dbReference>
<dbReference type="InterPro" id="IPR001845">
    <property type="entry name" value="HTH_ArsR_DNA-bd_dom"/>
</dbReference>
<organism evidence="5 6">
    <name type="scientific">Methanofollis aquaemaris</name>
    <dbReference type="NCBI Taxonomy" id="126734"/>
    <lineage>
        <taxon>Archaea</taxon>
        <taxon>Methanobacteriati</taxon>
        <taxon>Methanobacteriota</taxon>
        <taxon>Stenosarchaea group</taxon>
        <taxon>Methanomicrobia</taxon>
        <taxon>Methanomicrobiales</taxon>
        <taxon>Methanomicrobiaceae</taxon>
        <taxon>Methanofollis</taxon>
    </lineage>
</organism>
<keyword evidence="1" id="KW-0805">Transcription regulation</keyword>
<keyword evidence="6" id="KW-1185">Reference proteome</keyword>
<dbReference type="Proteomes" id="UP001042704">
    <property type="component" value="Chromosome"/>
</dbReference>
<evidence type="ECO:0000259" key="4">
    <source>
        <dbReference type="PROSITE" id="PS50987"/>
    </source>
</evidence>
<dbReference type="GO" id="GO:0003677">
    <property type="term" value="F:DNA binding"/>
    <property type="evidence" value="ECO:0007669"/>
    <property type="project" value="UniProtKB-KW"/>
</dbReference>
<reference evidence="5" key="2">
    <citation type="submission" date="2019-02" db="EMBL/GenBank/DDBJ databases">
        <authorList>
            <person name="Chen S.-C."/>
            <person name="Chien H.-H."/>
            <person name="Lai M.-C."/>
        </authorList>
    </citation>
    <scope>NUCLEOTIDE SEQUENCE</scope>
    <source>
        <strain evidence="5">N2F9704</strain>
    </source>
</reference>
<dbReference type="Pfam" id="PF01022">
    <property type="entry name" value="HTH_5"/>
    <property type="match status" value="1"/>
</dbReference>
<dbReference type="PRINTS" id="PR00778">
    <property type="entry name" value="HTHARSR"/>
</dbReference>